<dbReference type="Pfam" id="PF14325">
    <property type="entry name" value="DUF4383"/>
    <property type="match status" value="1"/>
</dbReference>
<protein>
    <submittedName>
        <fullName evidence="2">DUF4383 domain-containing protein</fullName>
    </submittedName>
</protein>
<name>A0A927JAS7_9ACTN</name>
<keyword evidence="1" id="KW-1133">Transmembrane helix</keyword>
<dbReference type="Proteomes" id="UP000642993">
    <property type="component" value="Unassembled WGS sequence"/>
</dbReference>
<keyword evidence="1" id="KW-0812">Transmembrane</keyword>
<feature type="transmembrane region" description="Helical" evidence="1">
    <location>
        <begin position="74"/>
        <end position="94"/>
    </location>
</feature>
<dbReference type="AlphaFoldDB" id="A0A927JAS7"/>
<keyword evidence="3" id="KW-1185">Reference proteome</keyword>
<dbReference type="EMBL" id="JACYWE010000002">
    <property type="protein sequence ID" value="MBD8505720.1"/>
    <property type="molecule type" value="Genomic_DNA"/>
</dbReference>
<evidence type="ECO:0000313" key="2">
    <source>
        <dbReference type="EMBL" id="MBD8505720.1"/>
    </source>
</evidence>
<comment type="caution">
    <text evidence="2">The sequence shown here is derived from an EMBL/GenBank/DDBJ whole genome shotgun (WGS) entry which is preliminary data.</text>
</comment>
<reference evidence="2" key="1">
    <citation type="submission" date="2020-09" db="EMBL/GenBank/DDBJ databases">
        <title>Hoyosella lacisalsi sp. nov., a halotolerant actinobacterium isolated from soil of Lake Gudzhirganskoe.</title>
        <authorList>
            <person name="Yang Q."/>
            <person name="Guo P.Y."/>
            <person name="Liu S.W."/>
            <person name="Li F.N."/>
            <person name="Sun C.H."/>
        </authorList>
    </citation>
    <scope>NUCLEOTIDE SEQUENCE</scope>
    <source>
        <strain evidence="2">G463</strain>
    </source>
</reference>
<evidence type="ECO:0000313" key="3">
    <source>
        <dbReference type="Proteomes" id="UP000642993"/>
    </source>
</evidence>
<keyword evidence="1" id="KW-0472">Membrane</keyword>
<gene>
    <name evidence="2" type="ORF">HT102_04375</name>
</gene>
<sequence>MVLGVAFVAVGIVGVTVSGGHPVVGPEGGELFGVRGVNALHNVAHLLIGTVLIVGAAAGVQVARRTNTVVGVGYALLGLVGPIVSTTSWNVLALNGAAHVVHVLAALVLVGVGVLADSPVIRARSPQRPLRRNHGVA</sequence>
<evidence type="ECO:0000256" key="1">
    <source>
        <dbReference type="SAM" id="Phobius"/>
    </source>
</evidence>
<proteinExistence type="predicted"/>
<accession>A0A927JAS7</accession>
<feature type="transmembrane region" description="Helical" evidence="1">
    <location>
        <begin position="100"/>
        <end position="121"/>
    </location>
</feature>
<feature type="transmembrane region" description="Helical" evidence="1">
    <location>
        <begin position="43"/>
        <end position="62"/>
    </location>
</feature>
<organism evidence="2 3">
    <name type="scientific">Lolliginicoccus lacisalsi</name>
    <dbReference type="NCBI Taxonomy" id="2742202"/>
    <lineage>
        <taxon>Bacteria</taxon>
        <taxon>Bacillati</taxon>
        <taxon>Actinomycetota</taxon>
        <taxon>Actinomycetes</taxon>
        <taxon>Mycobacteriales</taxon>
        <taxon>Hoyosellaceae</taxon>
        <taxon>Lolliginicoccus</taxon>
    </lineage>
</organism>